<dbReference type="Pfam" id="PF07699">
    <property type="entry name" value="Ephrin_rec_like"/>
    <property type="match status" value="2"/>
</dbReference>
<dbReference type="Gene3D" id="2.10.50.10">
    <property type="entry name" value="Tumor Necrosis Factor Receptor, subunit A, domain 2"/>
    <property type="match status" value="2"/>
</dbReference>
<dbReference type="SMART" id="SM01411">
    <property type="entry name" value="Ephrin_rec_like"/>
    <property type="match status" value="2"/>
</dbReference>
<evidence type="ECO:0000313" key="3">
    <source>
        <dbReference type="Proteomes" id="UP001189429"/>
    </source>
</evidence>
<dbReference type="SUPFAM" id="SSF53850">
    <property type="entry name" value="Periplasmic binding protein-like II"/>
    <property type="match status" value="1"/>
</dbReference>
<dbReference type="InterPro" id="IPR011641">
    <property type="entry name" value="Tyr-kin_ephrin_A/B_rcpt-like"/>
</dbReference>
<dbReference type="Proteomes" id="UP001189429">
    <property type="component" value="Unassembled WGS sequence"/>
</dbReference>
<feature type="domain" description="Tyrosine-protein kinase ephrin type A/B receptor-like" evidence="1">
    <location>
        <begin position="250"/>
        <end position="291"/>
    </location>
</feature>
<accession>A0ABN9V1F2</accession>
<evidence type="ECO:0000259" key="1">
    <source>
        <dbReference type="Pfam" id="PF07699"/>
    </source>
</evidence>
<organism evidence="2 3">
    <name type="scientific">Prorocentrum cordatum</name>
    <dbReference type="NCBI Taxonomy" id="2364126"/>
    <lineage>
        <taxon>Eukaryota</taxon>
        <taxon>Sar</taxon>
        <taxon>Alveolata</taxon>
        <taxon>Dinophyceae</taxon>
        <taxon>Prorocentrales</taxon>
        <taxon>Prorocentraceae</taxon>
        <taxon>Prorocentrum</taxon>
    </lineage>
</organism>
<evidence type="ECO:0000313" key="2">
    <source>
        <dbReference type="EMBL" id="CAK0866537.1"/>
    </source>
</evidence>
<gene>
    <name evidence="2" type="ORF">PCOR1329_LOCUS53695</name>
</gene>
<dbReference type="EMBL" id="CAUYUJ010016547">
    <property type="protein sequence ID" value="CAK0866537.1"/>
    <property type="molecule type" value="Genomic_DNA"/>
</dbReference>
<sequence length="391" mass="41674">MPSEDDHLLLQWLLADTEGIAYFGYAYYAQFTDTVAAIAIATDTELGVTETLLAKIAPDSESIVDGSYSAFKRDLYMNVHNNAWNVSGDLLLFGFSDNGQELVKETGYVTVNRDQHADMSVRIGVSVTTRGNLAVDYVPAPPDSCAVGSCLISWPYTNDFGTDKTGYACKNCTVGTAENNDESSPCDPCPPGFFTNETGQTTCEPCPQGFATTEHGSNSCSMCPLNEHQPLPGQGSCLACSAGRFTELPGQSACMSCALDTYMFPGGNYTCETCPAGMTTIERAATDKESCKCAEGTYLMEGGGLDGPCAVCPDGMQCAFGSTFSNFFAVDGSLKAASDDDQPFPVVEEGYMTWLDDLLRVFKCLVKNHWPGGAPATCARGRDSGEVACAR</sequence>
<comment type="caution">
    <text evidence="2">The sequence shown here is derived from an EMBL/GenBank/DDBJ whole genome shotgun (WGS) entry which is preliminary data.</text>
</comment>
<name>A0ABN9V1F2_9DINO</name>
<reference evidence="2" key="1">
    <citation type="submission" date="2023-10" db="EMBL/GenBank/DDBJ databases">
        <authorList>
            <person name="Chen Y."/>
            <person name="Shah S."/>
            <person name="Dougan E. K."/>
            <person name="Thang M."/>
            <person name="Chan C."/>
        </authorList>
    </citation>
    <scope>NUCLEOTIDE SEQUENCE [LARGE SCALE GENOMIC DNA]</scope>
</reference>
<dbReference type="SUPFAM" id="SSF57184">
    <property type="entry name" value="Growth factor receptor domain"/>
    <property type="match status" value="1"/>
</dbReference>
<proteinExistence type="predicted"/>
<keyword evidence="3" id="KW-1185">Reference proteome</keyword>
<protein>
    <recommendedName>
        <fullName evidence="1">Tyrosine-protein kinase ephrin type A/B receptor-like domain-containing protein</fullName>
    </recommendedName>
</protein>
<dbReference type="PANTHER" id="PTHR46967:SF1">
    <property type="entry name" value="KERATIN-ASSOCIATED PROTEIN 16-1-LIKE"/>
    <property type="match status" value="1"/>
</dbReference>
<feature type="domain" description="Tyrosine-protein kinase ephrin type A/B receptor-like" evidence="1">
    <location>
        <begin position="180"/>
        <end position="219"/>
    </location>
</feature>
<dbReference type="InterPro" id="IPR009030">
    <property type="entry name" value="Growth_fac_rcpt_cys_sf"/>
</dbReference>
<dbReference type="PANTHER" id="PTHR46967">
    <property type="entry name" value="INSULIN-LIKE GROWTH FACTOR BINDING PROTEIN,N-TERMINAL"/>
    <property type="match status" value="1"/>
</dbReference>